<accession>A0ACC0AIX4</accession>
<organism evidence="1 2">
    <name type="scientific">Catharanthus roseus</name>
    <name type="common">Madagascar periwinkle</name>
    <name type="synonym">Vinca rosea</name>
    <dbReference type="NCBI Taxonomy" id="4058"/>
    <lineage>
        <taxon>Eukaryota</taxon>
        <taxon>Viridiplantae</taxon>
        <taxon>Streptophyta</taxon>
        <taxon>Embryophyta</taxon>
        <taxon>Tracheophyta</taxon>
        <taxon>Spermatophyta</taxon>
        <taxon>Magnoliopsida</taxon>
        <taxon>eudicotyledons</taxon>
        <taxon>Gunneridae</taxon>
        <taxon>Pentapetalae</taxon>
        <taxon>asterids</taxon>
        <taxon>lamiids</taxon>
        <taxon>Gentianales</taxon>
        <taxon>Apocynaceae</taxon>
        <taxon>Rauvolfioideae</taxon>
        <taxon>Vinceae</taxon>
        <taxon>Catharanthinae</taxon>
        <taxon>Catharanthus</taxon>
    </lineage>
</organism>
<name>A0ACC0AIX4_CATRO</name>
<proteinExistence type="predicted"/>
<evidence type="ECO:0000313" key="1">
    <source>
        <dbReference type="EMBL" id="KAI5660574.1"/>
    </source>
</evidence>
<protein>
    <submittedName>
        <fullName evidence="1">Uncharacterized protein</fullName>
    </submittedName>
</protein>
<reference evidence="2" key="1">
    <citation type="journal article" date="2023" name="Nat. Plants">
        <title>Single-cell RNA sequencing provides a high-resolution roadmap for understanding the multicellular compartmentation of specialized metabolism.</title>
        <authorList>
            <person name="Sun S."/>
            <person name="Shen X."/>
            <person name="Li Y."/>
            <person name="Li Y."/>
            <person name="Wang S."/>
            <person name="Li R."/>
            <person name="Zhang H."/>
            <person name="Shen G."/>
            <person name="Guo B."/>
            <person name="Wei J."/>
            <person name="Xu J."/>
            <person name="St-Pierre B."/>
            <person name="Chen S."/>
            <person name="Sun C."/>
        </authorList>
    </citation>
    <scope>NUCLEOTIDE SEQUENCE [LARGE SCALE GENOMIC DNA]</scope>
</reference>
<gene>
    <name evidence="1" type="ORF">M9H77_29367</name>
</gene>
<keyword evidence="2" id="KW-1185">Reference proteome</keyword>
<dbReference type="EMBL" id="CM044706">
    <property type="protein sequence ID" value="KAI5660574.1"/>
    <property type="molecule type" value="Genomic_DNA"/>
</dbReference>
<dbReference type="Proteomes" id="UP001060085">
    <property type="component" value="Linkage Group LG06"/>
</dbReference>
<sequence>MAASAMGLVMGSSYPFQYPQFSTSSSLCSSSSSTSQSICFFYCTKTPHNRRKHMKVTARMNQEAQDGSVRRTILFVGISVLPLLKLRAADALESVTAGQASKNSFLSLLNGLGIFGSGVLGALYALSRKEKATSEATIESLRNKLLEKETAIIAMDKKYESELINEKQIRNDQLRKAREEQQSLTSQLSSANDTVVRLGQELQKEKKLVEELKASIEGLQIDLMKAGEEKRELQDKLKEKNEAIGDLQERINMLSLEIKDKDDKLHHLGSELAEKEIELHKVSSTLQQLQEKIASLNSENEELKDKLRINGKEVELKDAKVADLNAQIGSLLVERDESNKKFDSIKEEYSDFKSSSLKKAAEDAKLLEDREHAIHQFKEQLESALSEVSKNKVLVADLTAERDDLRKMLDVEMQIVKKLEEKLHIAQETLEKSRNEATDLTNQLLQSKELCMELEAELSKVKSEFAEARESLQRKAEEAKRGAEVLAGELTSVKEQLKKKNDEAQTLANELSTVVQTRDDLQNELVDVYKKAESAVRDLQEEKILNASLNQELKSLETQTSKEREARKHVENDLEEATRSISEINRNALELTKELNLASAQISSLQEEKDALYKSLAEQKNVSLEARENLEDAHSLVLRLGEERQNLEKRGKKLEEELASAKGEILRLRSQINSSKTVVNDQHQQTVDAAAAAPPVKKVTRRRRKTVKQQDTSS</sequence>
<comment type="caution">
    <text evidence="1">The sequence shown here is derived from an EMBL/GenBank/DDBJ whole genome shotgun (WGS) entry which is preliminary data.</text>
</comment>
<evidence type="ECO:0000313" key="2">
    <source>
        <dbReference type="Proteomes" id="UP001060085"/>
    </source>
</evidence>